<name>A0A0F9BM80_9ZZZZ</name>
<proteinExistence type="predicted"/>
<dbReference type="AlphaFoldDB" id="A0A0F9BM80"/>
<dbReference type="EMBL" id="LAZR01037150">
    <property type="protein sequence ID" value="KKL22959.1"/>
    <property type="molecule type" value="Genomic_DNA"/>
</dbReference>
<evidence type="ECO:0000313" key="1">
    <source>
        <dbReference type="EMBL" id="KKL22959.1"/>
    </source>
</evidence>
<comment type="caution">
    <text evidence="1">The sequence shown here is derived from an EMBL/GenBank/DDBJ whole genome shotgun (WGS) entry which is preliminary data.</text>
</comment>
<accession>A0A0F9BM80</accession>
<protein>
    <submittedName>
        <fullName evidence="1">Uncharacterized protein</fullName>
    </submittedName>
</protein>
<sequence length="193" mass="22070">MNSIDGKNYCLKDKQVEYHEYIIESKKEVTVNDSQSDKTNEKLRNYFEVENMVNEAMKKNKKTLKAFRELSGAIKAEIDVEFCVDQNGNGKEFAFTTDNDLYFVKPIVTNSNCPKTFNIHTHPKVKGDLLTGKSIHSINDKNYYNSRLLDSKDNLTCGCVMGEADKKISCLCNSKKLTNETTPDKIEVFEKKL</sequence>
<reference evidence="1" key="1">
    <citation type="journal article" date="2015" name="Nature">
        <title>Complex archaea that bridge the gap between prokaryotes and eukaryotes.</title>
        <authorList>
            <person name="Spang A."/>
            <person name="Saw J.H."/>
            <person name="Jorgensen S.L."/>
            <person name="Zaremba-Niedzwiedzka K."/>
            <person name="Martijn J."/>
            <person name="Lind A.E."/>
            <person name="van Eijk R."/>
            <person name="Schleper C."/>
            <person name="Guy L."/>
            <person name="Ettema T.J."/>
        </authorList>
    </citation>
    <scope>NUCLEOTIDE SEQUENCE</scope>
</reference>
<organism evidence="1">
    <name type="scientific">marine sediment metagenome</name>
    <dbReference type="NCBI Taxonomy" id="412755"/>
    <lineage>
        <taxon>unclassified sequences</taxon>
        <taxon>metagenomes</taxon>
        <taxon>ecological metagenomes</taxon>
    </lineage>
</organism>
<gene>
    <name evidence="1" type="ORF">LCGC14_2430190</name>
</gene>